<feature type="signal peptide" evidence="5">
    <location>
        <begin position="1"/>
        <end position="25"/>
    </location>
</feature>
<comment type="subcellular location">
    <subcellularLocation>
        <location evidence="1">Cell outer membrane</location>
    </subcellularLocation>
</comment>
<dbReference type="InterPro" id="IPR050330">
    <property type="entry name" value="Bact_OuterMem_StrucFunc"/>
</dbReference>
<evidence type="ECO:0000256" key="2">
    <source>
        <dbReference type="ARBA" id="ARBA00023136"/>
    </source>
</evidence>
<evidence type="ECO:0000256" key="3">
    <source>
        <dbReference type="ARBA" id="ARBA00023237"/>
    </source>
</evidence>
<dbReference type="CDD" id="cd07185">
    <property type="entry name" value="OmpA_C-like"/>
    <property type="match status" value="1"/>
</dbReference>
<dbReference type="Gene3D" id="3.30.1330.60">
    <property type="entry name" value="OmpA-like domain"/>
    <property type="match status" value="1"/>
</dbReference>
<dbReference type="PROSITE" id="PS51123">
    <property type="entry name" value="OMPA_2"/>
    <property type="match status" value="1"/>
</dbReference>
<proteinExistence type="predicted"/>
<evidence type="ECO:0000313" key="7">
    <source>
        <dbReference type="EMBL" id="UUI64084.1"/>
    </source>
</evidence>
<sequence>MTSAFTRAGGAVVAVVLLAACTGGAEPATPVSTPTSSATPEAPPAEPVVVQARLDGETVDLEVGPLAVHDGAGVLRLAAPTSYSTLAMAFWHVYESTGSPAPNGVRLVDLEAGTVTSVLRSTDDRVVATRNGSPEGPATEAADAAAGEDTTIVYAAFPVPDSPTVDVLLPEVGWVQDVAVVPASQAGTLTVPPAELVEGSLDEAETFVLEEFSEAHDGNVRARRTTEQVAVAVASDVLFAFDSDQLAPEADGALQAAAAQVAAHGGGELAVVGHTDDQGDDAYNVDLSQRRAATVAARLAELTDLTAFDVTVEGRGESQPVVAGTGDAERALNRRVELVLVPDVDADPVEVQAVEETGALPDPAGPTAPGATGLSVVDGDGTFDVRLPEVRRVGRYLVGALEVTNTGTDDLSLNALSGSAWDSRGSFDARLQFAPTNVTLVSTTTRWYPVDYLSDPENGRRDPLTDRIVNGIGPGETRVVTVVWPDPGTDTVTVDVAPRFRGGGGQLQVAGRAPFRLTDVPVVSG</sequence>
<name>A0ABY5K0X3_9CELL</name>
<feature type="chain" id="PRO_5046997684" evidence="5">
    <location>
        <begin position="26"/>
        <end position="525"/>
    </location>
</feature>
<dbReference type="Pfam" id="PF00691">
    <property type="entry name" value="OmpA"/>
    <property type="match status" value="1"/>
</dbReference>
<keyword evidence="2 4" id="KW-0472">Membrane</keyword>
<dbReference type="PRINTS" id="PR01021">
    <property type="entry name" value="OMPADOMAIN"/>
</dbReference>
<feature type="domain" description="OmpA-like" evidence="6">
    <location>
        <begin position="226"/>
        <end position="344"/>
    </location>
</feature>
<dbReference type="EMBL" id="CP101989">
    <property type="protein sequence ID" value="UUI64084.1"/>
    <property type="molecule type" value="Genomic_DNA"/>
</dbReference>
<dbReference type="PANTHER" id="PTHR30329:SF21">
    <property type="entry name" value="LIPOPROTEIN YIAD-RELATED"/>
    <property type="match status" value="1"/>
</dbReference>
<keyword evidence="8" id="KW-1185">Reference proteome</keyword>
<organism evidence="7 8">
    <name type="scientific">Cellulomonas wangsupingiae</name>
    <dbReference type="NCBI Taxonomy" id="2968085"/>
    <lineage>
        <taxon>Bacteria</taxon>
        <taxon>Bacillati</taxon>
        <taxon>Actinomycetota</taxon>
        <taxon>Actinomycetes</taxon>
        <taxon>Micrococcales</taxon>
        <taxon>Cellulomonadaceae</taxon>
        <taxon>Cellulomonas</taxon>
    </lineage>
</organism>
<dbReference type="InterPro" id="IPR006665">
    <property type="entry name" value="OmpA-like"/>
</dbReference>
<dbReference type="InterPro" id="IPR006664">
    <property type="entry name" value="OMP_bac"/>
</dbReference>
<dbReference type="InterPro" id="IPR036737">
    <property type="entry name" value="OmpA-like_sf"/>
</dbReference>
<dbReference type="SUPFAM" id="SSF103088">
    <property type="entry name" value="OmpA-like"/>
    <property type="match status" value="1"/>
</dbReference>
<dbReference type="PROSITE" id="PS51257">
    <property type="entry name" value="PROKAR_LIPOPROTEIN"/>
    <property type="match status" value="1"/>
</dbReference>
<reference evidence="7 8" key="1">
    <citation type="submission" date="2022-07" db="EMBL/GenBank/DDBJ databases">
        <title>Novel species in genus cellulomonas.</title>
        <authorList>
            <person name="Ye L."/>
        </authorList>
    </citation>
    <scope>NUCLEOTIDE SEQUENCE [LARGE SCALE GENOMIC DNA]</scope>
    <source>
        <strain evidence="8">zg-Y908</strain>
    </source>
</reference>
<keyword evidence="5" id="KW-0732">Signal</keyword>
<dbReference type="PANTHER" id="PTHR30329">
    <property type="entry name" value="STATOR ELEMENT OF FLAGELLAR MOTOR COMPLEX"/>
    <property type="match status" value="1"/>
</dbReference>
<evidence type="ECO:0000259" key="6">
    <source>
        <dbReference type="PROSITE" id="PS51123"/>
    </source>
</evidence>
<evidence type="ECO:0000256" key="4">
    <source>
        <dbReference type="PROSITE-ProRule" id="PRU00473"/>
    </source>
</evidence>
<keyword evidence="3" id="KW-0998">Cell outer membrane</keyword>
<accession>A0ABY5K0X3</accession>
<gene>
    <name evidence="7" type="ORF">NP075_13225</name>
</gene>
<evidence type="ECO:0000256" key="1">
    <source>
        <dbReference type="ARBA" id="ARBA00004442"/>
    </source>
</evidence>
<dbReference type="Proteomes" id="UP001317322">
    <property type="component" value="Chromosome"/>
</dbReference>
<protein>
    <submittedName>
        <fullName evidence="7">OmpA family protein</fullName>
    </submittedName>
</protein>
<evidence type="ECO:0000313" key="8">
    <source>
        <dbReference type="Proteomes" id="UP001317322"/>
    </source>
</evidence>
<evidence type="ECO:0000256" key="5">
    <source>
        <dbReference type="SAM" id="SignalP"/>
    </source>
</evidence>
<dbReference type="RefSeq" id="WP_227565642.1">
    <property type="nucleotide sequence ID" value="NZ_CP101989.1"/>
</dbReference>